<comment type="caution">
    <text evidence="2">The sequence shown here is derived from an EMBL/GenBank/DDBJ whole genome shotgun (WGS) entry which is preliminary data.</text>
</comment>
<evidence type="ECO:0000313" key="3">
    <source>
        <dbReference type="Proteomes" id="UP000177871"/>
    </source>
</evidence>
<evidence type="ECO:0000256" key="1">
    <source>
        <dbReference type="SAM" id="MobiDB-lite"/>
    </source>
</evidence>
<dbReference type="AlphaFoldDB" id="A0A1F6A1G0"/>
<evidence type="ECO:0000313" key="2">
    <source>
        <dbReference type="EMBL" id="OGG18503.1"/>
    </source>
</evidence>
<proteinExistence type="predicted"/>
<organism evidence="2 3">
    <name type="scientific">Candidatus Gottesmanbacteria bacterium RIFCSPHIGHO2_01_FULL_47_48</name>
    <dbReference type="NCBI Taxonomy" id="1798381"/>
    <lineage>
        <taxon>Bacteria</taxon>
        <taxon>Candidatus Gottesmaniibacteriota</taxon>
    </lineage>
</organism>
<feature type="compositionally biased region" description="Basic and acidic residues" evidence="1">
    <location>
        <begin position="107"/>
        <end position="123"/>
    </location>
</feature>
<reference evidence="2 3" key="1">
    <citation type="journal article" date="2016" name="Nat. Commun.">
        <title>Thousands of microbial genomes shed light on interconnected biogeochemical processes in an aquifer system.</title>
        <authorList>
            <person name="Anantharaman K."/>
            <person name="Brown C.T."/>
            <person name="Hug L.A."/>
            <person name="Sharon I."/>
            <person name="Castelle C.J."/>
            <person name="Probst A.J."/>
            <person name="Thomas B.C."/>
            <person name="Singh A."/>
            <person name="Wilkins M.J."/>
            <person name="Karaoz U."/>
            <person name="Brodie E.L."/>
            <person name="Williams K.H."/>
            <person name="Hubbard S.S."/>
            <person name="Banfield J.F."/>
        </authorList>
    </citation>
    <scope>NUCLEOTIDE SEQUENCE [LARGE SCALE GENOMIC DNA]</scope>
</reference>
<dbReference type="EMBL" id="MFJK01000014">
    <property type="protein sequence ID" value="OGG18503.1"/>
    <property type="molecule type" value="Genomic_DNA"/>
</dbReference>
<gene>
    <name evidence="2" type="ORF">A2721_01810</name>
</gene>
<sequence length="123" mass="13856">MPDKNIERKKDIFLPTPGHPKLCGYVDKADEPFYTQAIAETGAGVIIRPSDQTIAVFNNGQRVGEKPTVELWFTDGKDKSNFWNKFRELRAAADQEAGRGAQTITRKGLEASDEEKFRRKLEG</sequence>
<name>A0A1F6A1G0_9BACT</name>
<dbReference type="STRING" id="1798381.A2721_01810"/>
<protein>
    <submittedName>
        <fullName evidence="2">Uncharacterized protein</fullName>
    </submittedName>
</protein>
<feature type="region of interest" description="Disordered" evidence="1">
    <location>
        <begin position="94"/>
        <end position="123"/>
    </location>
</feature>
<accession>A0A1F6A1G0</accession>
<dbReference type="Proteomes" id="UP000177871">
    <property type="component" value="Unassembled WGS sequence"/>
</dbReference>